<protein>
    <submittedName>
        <fullName evidence="3">Tricarboxylic transporter</fullName>
    </submittedName>
</protein>
<dbReference type="Gene3D" id="3.40.190.150">
    <property type="entry name" value="Bordetella uptake gene, domain 1"/>
    <property type="match status" value="1"/>
</dbReference>
<comment type="similarity">
    <text evidence="1">Belongs to the UPF0065 (bug) family.</text>
</comment>
<organism evidence="3 4">
    <name type="scientific">Paracoccus contaminans</name>
    <dbReference type="NCBI Taxonomy" id="1945662"/>
    <lineage>
        <taxon>Bacteria</taxon>
        <taxon>Pseudomonadati</taxon>
        <taxon>Pseudomonadota</taxon>
        <taxon>Alphaproteobacteria</taxon>
        <taxon>Rhodobacterales</taxon>
        <taxon>Paracoccaceae</taxon>
        <taxon>Paracoccus</taxon>
    </lineage>
</organism>
<dbReference type="EMBL" id="CP020613">
    <property type="protein sequence ID" value="ARJ70981.1"/>
    <property type="molecule type" value="Genomic_DNA"/>
</dbReference>
<dbReference type="Pfam" id="PF03401">
    <property type="entry name" value="TctC"/>
    <property type="match status" value="1"/>
</dbReference>
<evidence type="ECO:0000256" key="2">
    <source>
        <dbReference type="SAM" id="SignalP"/>
    </source>
</evidence>
<dbReference type="InterPro" id="IPR042100">
    <property type="entry name" value="Bug_dom1"/>
</dbReference>
<accession>A0A1W6D1J7</accession>
<dbReference type="PANTHER" id="PTHR42928">
    <property type="entry name" value="TRICARBOXYLATE-BINDING PROTEIN"/>
    <property type="match status" value="1"/>
</dbReference>
<dbReference type="RefSeq" id="WP_085378993.1">
    <property type="nucleotide sequence ID" value="NZ_CP020613.1"/>
</dbReference>
<dbReference type="Gene3D" id="3.40.190.10">
    <property type="entry name" value="Periplasmic binding protein-like II"/>
    <property type="match status" value="1"/>
</dbReference>
<keyword evidence="2" id="KW-0732">Signal</keyword>
<dbReference type="KEGG" id="pcon:B0A89_14205"/>
<feature type="signal peptide" evidence="2">
    <location>
        <begin position="1"/>
        <end position="20"/>
    </location>
</feature>
<dbReference type="AlphaFoldDB" id="A0A1W6D1J7"/>
<dbReference type="Proteomes" id="UP000193017">
    <property type="component" value="Plasmid unnamed"/>
</dbReference>
<geneLocation type="plasmid" evidence="3 4">
    <name>unnamed</name>
</geneLocation>
<evidence type="ECO:0000256" key="1">
    <source>
        <dbReference type="ARBA" id="ARBA00006987"/>
    </source>
</evidence>
<keyword evidence="4" id="KW-1185">Reference proteome</keyword>
<evidence type="ECO:0000313" key="4">
    <source>
        <dbReference type="Proteomes" id="UP000193017"/>
    </source>
</evidence>
<dbReference type="OrthoDB" id="9780943at2"/>
<reference evidence="3 4" key="1">
    <citation type="submission" date="2017-03" db="EMBL/GenBank/DDBJ databases">
        <title>Genome sequence of Paracoccus contaminans isolated from a water microcosm.</title>
        <authorList>
            <person name="Aurass P."/>
            <person name="Karste S."/>
            <person name="Trost E."/>
            <person name="Glaeser S.P."/>
            <person name="Kaempfer P."/>
            <person name="Flieger A."/>
        </authorList>
    </citation>
    <scope>NUCLEOTIDE SEQUENCE [LARGE SCALE GENOMIC DNA]</scope>
    <source>
        <strain evidence="4">RKI 16-01929T\LMG 29738T\CCM 8701T\CIP 111112T</strain>
        <plasmid evidence="4">Plasmid unnamed</plasmid>
    </source>
</reference>
<keyword evidence="3" id="KW-0614">Plasmid</keyword>
<dbReference type="PANTHER" id="PTHR42928:SF3">
    <property type="entry name" value="UPF0065 PROTEIN YFLP"/>
    <property type="match status" value="1"/>
</dbReference>
<gene>
    <name evidence="3" type="ORF">B0A89_14205</name>
</gene>
<dbReference type="CDD" id="cd07012">
    <property type="entry name" value="PBP2_Bug_TTT"/>
    <property type="match status" value="1"/>
</dbReference>
<dbReference type="SUPFAM" id="SSF53850">
    <property type="entry name" value="Periplasmic binding protein-like II"/>
    <property type="match status" value="1"/>
</dbReference>
<feature type="chain" id="PRO_5012868193" evidence="2">
    <location>
        <begin position="21"/>
        <end position="319"/>
    </location>
</feature>
<sequence>MKPTLILAAALSLAATTAMAEVSKPECVAPAQPGGGFDLTCRVAQMGMAKAMPRPMEVTFMPGGIGAVAFNAFNAARKGDQNAIVAFSTGSLLNLAVGKYGKYSVDDARWVGAAGVDYGAVIVKADSPFKTLGDLVEALKKDPAALVMGAGGTVGSQDWMKAALVAKAAGADPKALRYVAFDGGGEAMAGLLGGAIQVYTGDVAEMTAHMDGSVRILGVMAEQRLPAPFDQTPTAREQGVDTVWPILRGYYVGKDVGNADYDQWVQWFRAAYQSPEFQKVQQEKGLFPLPKAGEAFDAAVREQITTLTAMARDAGLIAR</sequence>
<evidence type="ECO:0000313" key="3">
    <source>
        <dbReference type="EMBL" id="ARJ70981.1"/>
    </source>
</evidence>
<name>A0A1W6D1J7_9RHOB</name>
<proteinExistence type="inferred from homology"/>
<dbReference type="InterPro" id="IPR005064">
    <property type="entry name" value="BUG"/>
</dbReference>
<dbReference type="PIRSF" id="PIRSF017082">
    <property type="entry name" value="YflP"/>
    <property type="match status" value="1"/>
</dbReference>